<organism evidence="1 2">
    <name type="scientific">Rattus norvegicus</name>
    <name type="common">Rat</name>
    <dbReference type="NCBI Taxonomy" id="10116"/>
    <lineage>
        <taxon>Eukaryota</taxon>
        <taxon>Metazoa</taxon>
        <taxon>Chordata</taxon>
        <taxon>Craniata</taxon>
        <taxon>Vertebrata</taxon>
        <taxon>Euteleostomi</taxon>
        <taxon>Mammalia</taxon>
        <taxon>Eutheria</taxon>
        <taxon>Euarchontoglires</taxon>
        <taxon>Glires</taxon>
        <taxon>Rodentia</taxon>
        <taxon>Myomorpha</taxon>
        <taxon>Muroidea</taxon>
        <taxon>Muridae</taxon>
        <taxon>Murinae</taxon>
        <taxon>Rattus</taxon>
    </lineage>
</organism>
<dbReference type="EMBL" id="CH474060">
    <property type="protein sequence ID" value="EDL88568.1"/>
    <property type="molecule type" value="Genomic_DNA"/>
</dbReference>
<accession>A6KKE2</accession>
<gene>
    <name evidence="1" type="primary">Cxcl4</name>
    <name evidence="1" type="ORF">rCG_60381</name>
</gene>
<dbReference type="Proteomes" id="UP000234681">
    <property type="component" value="Chromosome 14"/>
</dbReference>
<sequence length="21" mass="2234">MCNLLHGIPGVLSTFNVTAVF</sequence>
<evidence type="ECO:0000313" key="1">
    <source>
        <dbReference type="EMBL" id="EDL88568.1"/>
    </source>
</evidence>
<reference evidence="1 2" key="1">
    <citation type="submission" date="2005-09" db="EMBL/GenBank/DDBJ databases">
        <authorList>
            <person name="Mural R.J."/>
            <person name="Li P.W."/>
            <person name="Adams M.D."/>
            <person name="Amanatides P.G."/>
            <person name="Baden-Tillson H."/>
            <person name="Barnstead M."/>
            <person name="Chin S.H."/>
            <person name="Dew I."/>
            <person name="Evans C.A."/>
            <person name="Ferriera S."/>
            <person name="Flanigan M."/>
            <person name="Fosler C."/>
            <person name="Glodek A."/>
            <person name="Gu Z."/>
            <person name="Holt R.A."/>
            <person name="Jennings D."/>
            <person name="Kraft C.L."/>
            <person name="Lu F."/>
            <person name="Nguyen T."/>
            <person name="Nusskern D.R."/>
            <person name="Pfannkoch C.M."/>
            <person name="Sitter C."/>
            <person name="Sutton G.G."/>
            <person name="Venter J.C."/>
            <person name="Wang Z."/>
            <person name="Woodage T."/>
            <person name="Zheng X.H."/>
            <person name="Zhong F."/>
        </authorList>
    </citation>
    <scope>NUCLEOTIDE SEQUENCE [LARGE SCALE GENOMIC DNA]</scope>
    <source>
        <strain>BN</strain>
        <strain evidence="2">Sprague-Dawley</strain>
    </source>
</reference>
<protein>
    <submittedName>
        <fullName evidence="1">Chemokine (C-X-C motif) ligand 4, isoform CRA_c</fullName>
    </submittedName>
</protein>
<name>A6KKE2_RAT</name>
<evidence type="ECO:0000313" key="2">
    <source>
        <dbReference type="Proteomes" id="UP000234681"/>
    </source>
</evidence>
<proteinExistence type="predicted"/>
<dbReference type="AlphaFoldDB" id="A6KKE2"/>